<keyword evidence="2" id="KW-1185">Reference proteome</keyword>
<dbReference type="Proteomes" id="UP000265520">
    <property type="component" value="Unassembled WGS sequence"/>
</dbReference>
<protein>
    <submittedName>
        <fullName evidence="1">Uncharacterized protein</fullName>
    </submittedName>
</protein>
<proteinExistence type="predicted"/>
<evidence type="ECO:0000313" key="2">
    <source>
        <dbReference type="Proteomes" id="UP000265520"/>
    </source>
</evidence>
<sequence length="56" mass="6164">MNVAVDDLLVERIADVEDNVGASLQQLDAPDNVTDIESDFEFTNTRTDDLQVNKGP</sequence>
<evidence type="ECO:0000313" key="1">
    <source>
        <dbReference type="EMBL" id="MCI92212.1"/>
    </source>
</evidence>
<feature type="non-terminal residue" evidence="1">
    <location>
        <position position="56"/>
    </location>
</feature>
<comment type="caution">
    <text evidence="1">The sequence shown here is derived from an EMBL/GenBank/DDBJ whole genome shotgun (WGS) entry which is preliminary data.</text>
</comment>
<dbReference type="EMBL" id="LXQA011294210">
    <property type="protein sequence ID" value="MCI92212.1"/>
    <property type="molecule type" value="Genomic_DNA"/>
</dbReference>
<accession>A0A392VXL3</accession>
<name>A0A392VXL3_9FABA</name>
<organism evidence="1 2">
    <name type="scientific">Trifolium medium</name>
    <dbReference type="NCBI Taxonomy" id="97028"/>
    <lineage>
        <taxon>Eukaryota</taxon>
        <taxon>Viridiplantae</taxon>
        <taxon>Streptophyta</taxon>
        <taxon>Embryophyta</taxon>
        <taxon>Tracheophyta</taxon>
        <taxon>Spermatophyta</taxon>
        <taxon>Magnoliopsida</taxon>
        <taxon>eudicotyledons</taxon>
        <taxon>Gunneridae</taxon>
        <taxon>Pentapetalae</taxon>
        <taxon>rosids</taxon>
        <taxon>fabids</taxon>
        <taxon>Fabales</taxon>
        <taxon>Fabaceae</taxon>
        <taxon>Papilionoideae</taxon>
        <taxon>50 kb inversion clade</taxon>
        <taxon>NPAAA clade</taxon>
        <taxon>Hologalegina</taxon>
        <taxon>IRL clade</taxon>
        <taxon>Trifolieae</taxon>
        <taxon>Trifolium</taxon>
    </lineage>
</organism>
<dbReference type="AlphaFoldDB" id="A0A392VXL3"/>
<reference evidence="1 2" key="1">
    <citation type="journal article" date="2018" name="Front. Plant Sci.">
        <title>Red Clover (Trifolium pratense) and Zigzag Clover (T. medium) - A Picture of Genomic Similarities and Differences.</title>
        <authorList>
            <person name="Dluhosova J."/>
            <person name="Istvanek J."/>
            <person name="Nedelnik J."/>
            <person name="Repkova J."/>
        </authorList>
    </citation>
    <scope>NUCLEOTIDE SEQUENCE [LARGE SCALE GENOMIC DNA]</scope>
    <source>
        <strain evidence="2">cv. 10/8</strain>
        <tissue evidence="1">Leaf</tissue>
    </source>
</reference>